<evidence type="ECO:0000313" key="12">
    <source>
        <dbReference type="Proteomes" id="UP000245362"/>
    </source>
</evidence>
<dbReference type="InterPro" id="IPR011059">
    <property type="entry name" value="Metal-dep_hydrolase_composite"/>
</dbReference>
<dbReference type="InterPro" id="IPR032466">
    <property type="entry name" value="Metal_Hydrolase"/>
</dbReference>
<evidence type="ECO:0000256" key="7">
    <source>
        <dbReference type="PIRSR" id="PIRSR038994-1"/>
    </source>
</evidence>
<feature type="binding site" evidence="8">
    <location>
        <position position="257"/>
    </location>
    <ligand>
        <name>substrate</name>
    </ligand>
</feature>
<keyword evidence="4 6" id="KW-0119">Carbohydrate metabolism</keyword>
<dbReference type="PANTHER" id="PTHR11113:SF14">
    <property type="entry name" value="N-ACETYLGLUCOSAMINE-6-PHOSPHATE DEACETYLASE"/>
    <property type="match status" value="1"/>
</dbReference>
<gene>
    <name evidence="11" type="primary">nagA</name>
    <name evidence="11" type="ORF">DI392_14210</name>
</gene>
<keyword evidence="2 9" id="KW-0479">Metal-binding</keyword>
<feature type="binding site" evidence="9">
    <location>
        <position position="222"/>
    </location>
    <ligand>
        <name>Zn(2+)</name>
        <dbReference type="ChEBI" id="CHEBI:29105"/>
    </ligand>
</feature>
<comment type="function">
    <text evidence="5">Involved in the first committed step in the biosynthesis of amino-sugar-nucleotides. Catalyzes the hydrolysis of the N-acetyl group of N-acetylglucosamine-6-phosphate (GlcNAc-6-P) to yield glucosamine 6-phosphate and acetate.</text>
</comment>
<keyword evidence="12" id="KW-1185">Reference proteome</keyword>
<evidence type="ECO:0000256" key="1">
    <source>
        <dbReference type="ARBA" id="ARBA00010716"/>
    </source>
</evidence>
<evidence type="ECO:0000259" key="10">
    <source>
        <dbReference type="Pfam" id="PF01979"/>
    </source>
</evidence>
<dbReference type="Pfam" id="PF01979">
    <property type="entry name" value="Amidohydro_1"/>
    <property type="match status" value="1"/>
</dbReference>
<sequence length="389" mass="41867">MGVKPGAKQVKIHAQRVLTERGWLRDAVVVVKEGRFEELRRYQASDSEQPMIQAQWMLPALIDSHVHGGAGVDVMDSTVASLETLSLHLASRGVGAFLATTVTEQPERIIKALDNVAQAVRRGVPGATVLGSYLEGPYFTETHKGAHDSALFRELDCQELDDLIEVSQGTLKAVALAPEKANACTATRHLKQRGVNVMLAHTNATYQQTMAALDAGVDGIVHCFNGMSGLHHREPGVVGAALSDKRAYVELIADGHHVHPAAMKVCATCAKERLVLISDAMRAAGEPDGEYLLGDLPVQMKNGVVKTPTGGLAGSTLALIQGVRNMSQSVGVSIQKSVEYASLVPARMLGIDKDYGSIYVGKKANFLFVNDELELEQTWVDGESVWCHT</sequence>
<dbReference type="Gene3D" id="2.30.40.10">
    <property type="entry name" value="Urease, subunit C, domain 1"/>
    <property type="match status" value="1"/>
</dbReference>
<reference evidence="11 12" key="1">
    <citation type="submission" date="2018-05" db="EMBL/GenBank/DDBJ databases">
        <title>Vibrio limimaris sp. nov., isolated from marine sediment.</title>
        <authorList>
            <person name="Li C.-M."/>
        </authorList>
    </citation>
    <scope>NUCLEOTIDE SEQUENCE [LARGE SCALE GENOMIC DNA]</scope>
    <source>
        <strain evidence="11 12">E4404</strain>
    </source>
</reference>
<feature type="binding site" evidence="9">
    <location>
        <position position="201"/>
    </location>
    <ligand>
        <name>Zn(2+)</name>
        <dbReference type="ChEBI" id="CHEBI:29105"/>
    </ligand>
</feature>
<dbReference type="GO" id="GO:0008448">
    <property type="term" value="F:N-acetylglucosamine-6-phosphate deacetylase activity"/>
    <property type="evidence" value="ECO:0007669"/>
    <property type="project" value="InterPro"/>
</dbReference>
<dbReference type="SUPFAM" id="SSF51338">
    <property type="entry name" value="Composite domain of metallo-dependent hydrolases"/>
    <property type="match status" value="1"/>
</dbReference>
<evidence type="ECO:0000256" key="8">
    <source>
        <dbReference type="PIRSR" id="PIRSR038994-2"/>
    </source>
</evidence>
<dbReference type="CDD" id="cd00854">
    <property type="entry name" value="NagA"/>
    <property type="match status" value="1"/>
</dbReference>
<evidence type="ECO:0000256" key="3">
    <source>
        <dbReference type="ARBA" id="ARBA00022801"/>
    </source>
</evidence>
<dbReference type="GO" id="GO:0006046">
    <property type="term" value="P:N-acetylglucosamine catabolic process"/>
    <property type="evidence" value="ECO:0007669"/>
    <property type="project" value="TreeGrafter"/>
</dbReference>
<dbReference type="SUPFAM" id="SSF51556">
    <property type="entry name" value="Metallo-dependent hydrolases"/>
    <property type="match status" value="1"/>
</dbReference>
<feature type="binding site" evidence="8">
    <location>
        <position position="146"/>
    </location>
    <ligand>
        <name>substrate</name>
    </ligand>
</feature>
<dbReference type="Gene3D" id="3.20.20.140">
    <property type="entry name" value="Metal-dependent hydrolases"/>
    <property type="match status" value="1"/>
</dbReference>
<dbReference type="Proteomes" id="UP000245362">
    <property type="component" value="Unassembled WGS sequence"/>
</dbReference>
<comment type="caution">
    <text evidence="11">The sequence shown here is derived from an EMBL/GenBank/DDBJ whole genome shotgun (WGS) entry which is preliminary data.</text>
</comment>
<dbReference type="GO" id="GO:0046872">
    <property type="term" value="F:metal ion binding"/>
    <property type="evidence" value="ECO:0007669"/>
    <property type="project" value="UniProtKB-KW"/>
</dbReference>
<protein>
    <submittedName>
        <fullName evidence="11">N-acetylglucosamine-6-phosphate deacetylase</fullName>
    </submittedName>
</protein>
<dbReference type="InterPro" id="IPR003764">
    <property type="entry name" value="GlcNAc_6-P_deAcase"/>
</dbReference>
<evidence type="ECO:0000256" key="2">
    <source>
        <dbReference type="ARBA" id="ARBA00022723"/>
    </source>
</evidence>
<keyword evidence="3 6" id="KW-0378">Hydrolase</keyword>
<proteinExistence type="inferred from homology"/>
<evidence type="ECO:0000256" key="6">
    <source>
        <dbReference type="PIRNR" id="PIRNR038994"/>
    </source>
</evidence>
<dbReference type="PANTHER" id="PTHR11113">
    <property type="entry name" value="N-ACETYLGLUCOSAMINE-6-PHOSPHATE DEACETYLASE"/>
    <property type="match status" value="1"/>
</dbReference>
<dbReference type="FunFam" id="3.20.20.140:FF:000004">
    <property type="entry name" value="N-acetylglucosamine-6-phosphate deacetylase"/>
    <property type="match status" value="1"/>
</dbReference>
<feature type="binding site" evidence="8">
    <location>
        <begin position="312"/>
        <end position="314"/>
    </location>
    <ligand>
        <name>substrate</name>
    </ligand>
</feature>
<accession>A0A2U3B771</accession>
<feature type="domain" description="Amidohydrolase-related" evidence="10">
    <location>
        <begin position="57"/>
        <end position="385"/>
    </location>
</feature>
<feature type="binding site" evidence="9">
    <location>
        <position position="135"/>
    </location>
    <ligand>
        <name>Zn(2+)</name>
        <dbReference type="ChEBI" id="CHEBI:29105"/>
    </ligand>
</feature>
<comment type="similarity">
    <text evidence="1 6">Belongs to the metallo-dependent hydrolases superfamily. NagA family.</text>
</comment>
<comment type="cofactor">
    <cofactor evidence="9">
        <name>a divalent metal cation</name>
        <dbReference type="ChEBI" id="CHEBI:60240"/>
    </cofactor>
    <text evidence="9">Binds 1 divalent metal cation per subunit.</text>
</comment>
<evidence type="ECO:0000256" key="4">
    <source>
        <dbReference type="ARBA" id="ARBA00023277"/>
    </source>
</evidence>
<evidence type="ECO:0000256" key="9">
    <source>
        <dbReference type="PIRSR" id="PIRSR038994-3"/>
    </source>
</evidence>
<feature type="binding site" evidence="8">
    <location>
        <begin position="225"/>
        <end position="226"/>
    </location>
    <ligand>
        <name>substrate</name>
    </ligand>
</feature>
<dbReference type="OrthoDB" id="9776488at2"/>
<feature type="binding site" evidence="8">
    <location>
        <position position="233"/>
    </location>
    <ligand>
        <name>substrate</name>
    </ligand>
</feature>
<evidence type="ECO:0000313" key="11">
    <source>
        <dbReference type="EMBL" id="PWI32574.1"/>
    </source>
</evidence>
<dbReference type="RefSeq" id="WP_109320360.1">
    <property type="nucleotide sequence ID" value="NZ_QFWT01000008.1"/>
</dbReference>
<evidence type="ECO:0000256" key="5">
    <source>
        <dbReference type="ARBA" id="ARBA00055797"/>
    </source>
</evidence>
<dbReference type="EMBL" id="QFWT01000008">
    <property type="protein sequence ID" value="PWI32574.1"/>
    <property type="molecule type" value="Genomic_DNA"/>
</dbReference>
<organism evidence="11 12">
    <name type="scientific">Vibrio albus</name>
    <dbReference type="NCBI Taxonomy" id="2200953"/>
    <lineage>
        <taxon>Bacteria</taxon>
        <taxon>Pseudomonadati</taxon>
        <taxon>Pseudomonadota</taxon>
        <taxon>Gammaproteobacteria</taxon>
        <taxon>Vibrionales</taxon>
        <taxon>Vibrionaceae</taxon>
        <taxon>Vibrio</taxon>
    </lineage>
</organism>
<feature type="active site" description="Proton donor/acceptor" evidence="7">
    <location>
        <position position="279"/>
    </location>
</feature>
<dbReference type="InterPro" id="IPR006680">
    <property type="entry name" value="Amidohydro-rel"/>
</dbReference>
<dbReference type="AlphaFoldDB" id="A0A2U3B771"/>
<name>A0A2U3B771_9VIBR</name>
<dbReference type="PIRSF" id="PIRSF038994">
    <property type="entry name" value="NagA"/>
    <property type="match status" value="1"/>
</dbReference>
<dbReference type="NCBIfam" id="TIGR00221">
    <property type="entry name" value="nagA"/>
    <property type="match status" value="1"/>
</dbReference>